<dbReference type="Proteomes" id="UP000677265">
    <property type="component" value="Unassembled WGS sequence"/>
</dbReference>
<evidence type="ECO:0000313" key="1">
    <source>
        <dbReference type="EMBL" id="MCH6264194.1"/>
    </source>
</evidence>
<dbReference type="AlphaFoldDB" id="A0A9J6MM44"/>
<keyword evidence="2" id="KW-1185">Reference proteome</keyword>
<dbReference type="RefSeq" id="WP_241113653.1">
    <property type="nucleotide sequence ID" value="NZ_JAGYPE020000001.1"/>
</dbReference>
<accession>A0A9J6MM44</accession>
<gene>
    <name evidence="1" type="ORF">KHB02_001465</name>
</gene>
<dbReference type="EMBL" id="JAGYPE020000001">
    <property type="protein sequence ID" value="MCH6264194.1"/>
    <property type="molecule type" value="Genomic_DNA"/>
</dbReference>
<reference evidence="1 2" key="1">
    <citation type="submission" date="2022-03" db="EMBL/GenBank/DDBJ databases">
        <title>Novel Bacillus species.</title>
        <authorList>
            <person name="Liu G."/>
        </authorList>
    </citation>
    <scope>NUCLEOTIDE SEQUENCE [LARGE SCALE GENOMIC DNA]</scope>
    <source>
        <strain evidence="1 2">FJAT-50051</strain>
    </source>
</reference>
<organism evidence="1 2">
    <name type="scientific">Neobacillus citreus</name>
    <dbReference type="NCBI Taxonomy" id="2833578"/>
    <lineage>
        <taxon>Bacteria</taxon>
        <taxon>Bacillati</taxon>
        <taxon>Bacillota</taxon>
        <taxon>Bacilli</taxon>
        <taxon>Bacillales</taxon>
        <taxon>Bacillaceae</taxon>
        <taxon>Neobacillus</taxon>
    </lineage>
</organism>
<comment type="caution">
    <text evidence="1">The sequence shown here is derived from an EMBL/GenBank/DDBJ whole genome shotgun (WGS) entry which is preliminary data.</text>
</comment>
<name>A0A9J6MM44_9BACI</name>
<protein>
    <submittedName>
        <fullName evidence="1">Uncharacterized protein</fullName>
    </submittedName>
</protein>
<evidence type="ECO:0000313" key="2">
    <source>
        <dbReference type="Proteomes" id="UP000677265"/>
    </source>
</evidence>
<sequence>MNIHIANNGLDINHNLLYQLEKVFNMRNMNEVQIHPIIGQAWTGKHVLLLHCTNNNQFLQLYKSFHAPIEPPRLNCAETLSQLLSIGYRIAAITPISSNQIQYVLVL</sequence>
<proteinExistence type="predicted"/>